<evidence type="ECO:0000256" key="1">
    <source>
        <dbReference type="ARBA" id="ARBA00007162"/>
    </source>
</evidence>
<proteinExistence type="inferred from homology"/>
<dbReference type="PANTHER" id="PTHR35841:SF1">
    <property type="entry name" value="PHOSPHONATES-BINDING PERIPLASMIC PROTEIN"/>
    <property type="match status" value="1"/>
</dbReference>
<keyword evidence="6" id="KW-1185">Reference proteome</keyword>
<dbReference type="RefSeq" id="WP_165404351.1">
    <property type="nucleotide sequence ID" value="NZ_SGXC01000001.1"/>
</dbReference>
<protein>
    <submittedName>
        <fullName evidence="5">Phosphonate transport system substrate-binding protein</fullName>
    </submittedName>
</protein>
<dbReference type="SUPFAM" id="SSF53850">
    <property type="entry name" value="Periplasmic binding protein-like II"/>
    <property type="match status" value="1"/>
</dbReference>
<dbReference type="Gene3D" id="3.40.190.10">
    <property type="entry name" value="Periplasmic binding protein-like II"/>
    <property type="match status" value="2"/>
</dbReference>
<reference evidence="5 6" key="1">
    <citation type="submission" date="2019-02" db="EMBL/GenBank/DDBJ databases">
        <title>Genomic Encyclopedia of Type Strains, Phase IV (KMG-IV): sequencing the most valuable type-strain genomes for metagenomic binning, comparative biology and taxonomic classification.</title>
        <authorList>
            <person name="Goeker M."/>
        </authorList>
    </citation>
    <scope>NUCLEOTIDE SEQUENCE [LARGE SCALE GENOMIC DNA]</scope>
    <source>
        <strain evidence="5 6">K24</strain>
    </source>
</reference>
<sequence>MPVFRRPPRRPSRSVAPALLRLAALGLVAAASAVHGQSLRLGVLPVEGPLETRNDWAPLVADLSRALGQPARLLAPTSYDAMAAALRRGDIDLAVLSGQLAIDAVTRYGMTVIARGLPADSDRHRTVLIARRGAAPATLDQMLALSAKWRLARGEARSFSGYLVPQLQLFLPRGLRMEAFFAAEVQGSHQTNALAVANGEADVGLTTGSDLARFKERFPMEYGRLAMLWRSDPLPAPLVVARRALPESVRARLAAHLTSLEQTRPGQEQLARHDLAGFEPAGDAALLDNAGLVYRFDRQSALQGSWTDEAARQTRLTRIDQEYASLRAALDRPPRRKAQTMSAADTSH</sequence>
<dbReference type="GO" id="GO:0055085">
    <property type="term" value="P:transmembrane transport"/>
    <property type="evidence" value="ECO:0007669"/>
    <property type="project" value="InterPro"/>
</dbReference>
<accession>A0A4Q7NGX1</accession>
<evidence type="ECO:0000256" key="2">
    <source>
        <dbReference type="ARBA" id="ARBA00022729"/>
    </source>
</evidence>
<feature type="signal peptide" evidence="4">
    <location>
        <begin position="1"/>
        <end position="29"/>
    </location>
</feature>
<comment type="similarity">
    <text evidence="1">Belongs to the phosphate/phosphite/phosphonate binding protein family.</text>
</comment>
<comment type="caution">
    <text evidence="5">The sequence shown here is derived from an EMBL/GenBank/DDBJ whole genome shotgun (WGS) entry which is preliminary data.</text>
</comment>
<evidence type="ECO:0000313" key="5">
    <source>
        <dbReference type="EMBL" id="RZS84099.1"/>
    </source>
</evidence>
<dbReference type="PANTHER" id="PTHR35841">
    <property type="entry name" value="PHOSPHONATES-BINDING PERIPLASMIC PROTEIN"/>
    <property type="match status" value="1"/>
</dbReference>
<dbReference type="Proteomes" id="UP000292445">
    <property type="component" value="Unassembled WGS sequence"/>
</dbReference>
<feature type="region of interest" description="Disordered" evidence="3">
    <location>
        <begin position="329"/>
        <end position="348"/>
    </location>
</feature>
<evidence type="ECO:0000313" key="6">
    <source>
        <dbReference type="Proteomes" id="UP000292445"/>
    </source>
</evidence>
<evidence type="ECO:0000256" key="3">
    <source>
        <dbReference type="SAM" id="MobiDB-lite"/>
    </source>
</evidence>
<feature type="chain" id="PRO_5020339618" evidence="4">
    <location>
        <begin position="30"/>
        <end position="348"/>
    </location>
</feature>
<evidence type="ECO:0000256" key="4">
    <source>
        <dbReference type="SAM" id="SignalP"/>
    </source>
</evidence>
<keyword evidence="2 4" id="KW-0732">Signal</keyword>
<dbReference type="GO" id="GO:0043190">
    <property type="term" value="C:ATP-binding cassette (ABC) transporter complex"/>
    <property type="evidence" value="ECO:0007669"/>
    <property type="project" value="InterPro"/>
</dbReference>
<organism evidence="5 6">
    <name type="scientific">Pigmentiphaga kullae</name>
    <dbReference type="NCBI Taxonomy" id="151784"/>
    <lineage>
        <taxon>Bacteria</taxon>
        <taxon>Pseudomonadati</taxon>
        <taxon>Pseudomonadota</taxon>
        <taxon>Betaproteobacteria</taxon>
        <taxon>Burkholderiales</taxon>
        <taxon>Alcaligenaceae</taxon>
        <taxon>Pigmentiphaga</taxon>
    </lineage>
</organism>
<feature type="compositionally biased region" description="Polar residues" evidence="3">
    <location>
        <begin position="339"/>
        <end position="348"/>
    </location>
</feature>
<dbReference type="AlphaFoldDB" id="A0A4Q7NGX1"/>
<gene>
    <name evidence="5" type="ORF">EV675_0101</name>
</gene>
<dbReference type="InterPro" id="IPR005770">
    <property type="entry name" value="PhnD"/>
</dbReference>
<dbReference type="NCBIfam" id="TIGR01098">
    <property type="entry name" value="3A0109s03R"/>
    <property type="match status" value="1"/>
</dbReference>
<dbReference type="Pfam" id="PF12974">
    <property type="entry name" value="Phosphonate-bd"/>
    <property type="match status" value="1"/>
</dbReference>
<name>A0A4Q7NGX1_9BURK</name>
<dbReference type="EMBL" id="SGXC01000001">
    <property type="protein sequence ID" value="RZS84099.1"/>
    <property type="molecule type" value="Genomic_DNA"/>
</dbReference>